<dbReference type="EMBL" id="BARV01031661">
    <property type="protein sequence ID" value="GAI40181.1"/>
    <property type="molecule type" value="Genomic_DNA"/>
</dbReference>
<sequence>MRRKIGMVFQNFNLLQRSLVIENVLMGRLGYISSPRSILANRAYSKDDIGIALDCLRRVGIEDLAYRRVDALSGGQQQRVGIARALAQKPSIILADEPVSNLDPTRKREIMNLLSEIHKREKMTTIIGLHDMETAREYAGRIIAMVKGEIVFDGKPAELTDEKLVEIFA</sequence>
<protein>
    <recommendedName>
        <fullName evidence="5">ABC transporter domain-containing protein</fullName>
    </recommendedName>
</protein>
<comment type="caution">
    <text evidence="6">The sequence shown here is derived from an EMBL/GenBank/DDBJ whole genome shotgun (WGS) entry which is preliminary data.</text>
</comment>
<dbReference type="Gene3D" id="3.40.50.300">
    <property type="entry name" value="P-loop containing nucleotide triphosphate hydrolases"/>
    <property type="match status" value="1"/>
</dbReference>
<dbReference type="PROSITE" id="PS00211">
    <property type="entry name" value="ABC_TRANSPORTER_1"/>
    <property type="match status" value="1"/>
</dbReference>
<keyword evidence="2" id="KW-1003">Cell membrane</keyword>
<dbReference type="GO" id="GO:0005524">
    <property type="term" value="F:ATP binding"/>
    <property type="evidence" value="ECO:0007669"/>
    <property type="project" value="InterPro"/>
</dbReference>
<evidence type="ECO:0000256" key="1">
    <source>
        <dbReference type="ARBA" id="ARBA00022448"/>
    </source>
</evidence>
<evidence type="ECO:0000313" key="6">
    <source>
        <dbReference type="EMBL" id="GAI40181.1"/>
    </source>
</evidence>
<evidence type="ECO:0000259" key="5">
    <source>
        <dbReference type="PROSITE" id="PS50893"/>
    </source>
</evidence>
<dbReference type="PANTHER" id="PTHR43166">
    <property type="entry name" value="AMINO ACID IMPORT ATP-BINDING PROTEIN"/>
    <property type="match status" value="1"/>
</dbReference>
<evidence type="ECO:0000256" key="3">
    <source>
        <dbReference type="ARBA" id="ARBA00022967"/>
    </source>
</evidence>
<keyword evidence="4" id="KW-0472">Membrane</keyword>
<gene>
    <name evidence="6" type="ORF">S06H3_50064</name>
</gene>
<dbReference type="InterPro" id="IPR017871">
    <property type="entry name" value="ABC_transporter-like_CS"/>
</dbReference>
<keyword evidence="3" id="KW-1278">Translocase</keyword>
<feature type="domain" description="ABC transporter" evidence="5">
    <location>
        <begin position="1"/>
        <end position="167"/>
    </location>
</feature>
<name>X1PCI4_9ZZZZ</name>
<dbReference type="SUPFAM" id="SSF52540">
    <property type="entry name" value="P-loop containing nucleoside triphosphate hydrolases"/>
    <property type="match status" value="1"/>
</dbReference>
<proteinExistence type="predicted"/>
<evidence type="ECO:0000256" key="2">
    <source>
        <dbReference type="ARBA" id="ARBA00022475"/>
    </source>
</evidence>
<accession>X1PCI4</accession>
<dbReference type="GO" id="GO:0016887">
    <property type="term" value="F:ATP hydrolysis activity"/>
    <property type="evidence" value="ECO:0007669"/>
    <property type="project" value="InterPro"/>
</dbReference>
<organism evidence="6">
    <name type="scientific">marine sediment metagenome</name>
    <dbReference type="NCBI Taxonomy" id="412755"/>
    <lineage>
        <taxon>unclassified sequences</taxon>
        <taxon>metagenomes</taxon>
        <taxon>ecological metagenomes</taxon>
    </lineage>
</organism>
<dbReference type="InterPro" id="IPR050086">
    <property type="entry name" value="MetN_ABC_transporter-like"/>
</dbReference>
<keyword evidence="1" id="KW-0813">Transport</keyword>
<dbReference type="PROSITE" id="PS50893">
    <property type="entry name" value="ABC_TRANSPORTER_2"/>
    <property type="match status" value="1"/>
</dbReference>
<dbReference type="AlphaFoldDB" id="X1PCI4"/>
<reference evidence="6" key="1">
    <citation type="journal article" date="2014" name="Front. Microbiol.">
        <title>High frequency of phylogenetically diverse reductive dehalogenase-homologous genes in deep subseafloor sedimentary metagenomes.</title>
        <authorList>
            <person name="Kawai M."/>
            <person name="Futagami T."/>
            <person name="Toyoda A."/>
            <person name="Takaki Y."/>
            <person name="Nishi S."/>
            <person name="Hori S."/>
            <person name="Arai W."/>
            <person name="Tsubouchi T."/>
            <person name="Morono Y."/>
            <person name="Uchiyama I."/>
            <person name="Ito T."/>
            <person name="Fujiyama A."/>
            <person name="Inagaki F."/>
            <person name="Takami H."/>
        </authorList>
    </citation>
    <scope>NUCLEOTIDE SEQUENCE</scope>
    <source>
        <strain evidence="6">Expedition CK06-06</strain>
    </source>
</reference>
<dbReference type="InterPro" id="IPR027417">
    <property type="entry name" value="P-loop_NTPase"/>
</dbReference>
<dbReference type="InterPro" id="IPR003439">
    <property type="entry name" value="ABC_transporter-like_ATP-bd"/>
</dbReference>
<dbReference type="Pfam" id="PF00005">
    <property type="entry name" value="ABC_tran"/>
    <property type="match status" value="1"/>
</dbReference>
<evidence type="ECO:0000256" key="4">
    <source>
        <dbReference type="ARBA" id="ARBA00023136"/>
    </source>
</evidence>
<dbReference type="PANTHER" id="PTHR43166:SF6">
    <property type="entry name" value="PHOSPHONATES IMPORT ATP-BINDING PROTEIN PHNC"/>
    <property type="match status" value="1"/>
</dbReference>